<dbReference type="Gene3D" id="3.40.50.720">
    <property type="entry name" value="NAD(P)-binding Rossmann-like Domain"/>
    <property type="match status" value="1"/>
</dbReference>
<proteinExistence type="inferred from homology"/>
<dbReference type="InterPro" id="IPR020904">
    <property type="entry name" value="Sc_DH/Rdtase_CS"/>
</dbReference>
<protein>
    <submittedName>
        <fullName evidence="3">Putative oxidoreductase</fullName>
    </submittedName>
</protein>
<evidence type="ECO:0000313" key="4">
    <source>
        <dbReference type="Proteomes" id="UP000019491"/>
    </source>
</evidence>
<comment type="similarity">
    <text evidence="1">Belongs to the short-chain dehydrogenases/reductases (SDR) family.</text>
</comment>
<evidence type="ECO:0000256" key="2">
    <source>
        <dbReference type="ARBA" id="ARBA00023002"/>
    </source>
</evidence>
<dbReference type="FunFam" id="3.40.50.720:FF:000084">
    <property type="entry name" value="Short-chain dehydrogenase reductase"/>
    <property type="match status" value="1"/>
</dbReference>
<sequence length="280" mass="28116">MVQEASRRAGLSGRVALVSGGASGIGAAIATRLAAEGASVVIADVADGDGRELEARLGGKGHFAHLDVRERSHWDSAVAAARATFGASPTLLVHSAGVMTAGTVSAPGADAWRYAFDVNALGPVLGTAACVPGMRAAGSGSVVVLSSIAAVTGAAGHVPYAMSKSALASYVRCAALELGRDGVRVNAVVPGGVETPINSGPEFAALDRQSWFGRMAVPRMGKPDEVSNAVAFLLSDEASFITGAALNVDGGQAHGPTSTWAAETEEALSGTLTNGERDHV</sequence>
<dbReference type="RefSeq" id="WP_052033430.1">
    <property type="nucleotide sequence ID" value="NZ_BAWF01000043.1"/>
</dbReference>
<organism evidence="3 4">
    <name type="scientific">Rhodococcus wratislaviensis NBRC 100605</name>
    <dbReference type="NCBI Taxonomy" id="1219028"/>
    <lineage>
        <taxon>Bacteria</taxon>
        <taxon>Bacillati</taxon>
        <taxon>Actinomycetota</taxon>
        <taxon>Actinomycetes</taxon>
        <taxon>Mycobacteriales</taxon>
        <taxon>Nocardiaceae</taxon>
        <taxon>Rhodococcus</taxon>
    </lineage>
</organism>
<comment type="caution">
    <text evidence="3">The sequence shown here is derived from an EMBL/GenBank/DDBJ whole genome shotgun (WGS) entry which is preliminary data.</text>
</comment>
<reference evidence="3 4" key="1">
    <citation type="submission" date="2014-02" db="EMBL/GenBank/DDBJ databases">
        <title>Whole genome shotgun sequence of Rhodococcus wratislaviensis NBRC 100605.</title>
        <authorList>
            <person name="Hosoyama A."/>
            <person name="Tsuchikane K."/>
            <person name="Yoshida I."/>
            <person name="Ohji S."/>
            <person name="Ichikawa N."/>
            <person name="Yamazoe A."/>
            <person name="Fujita N."/>
        </authorList>
    </citation>
    <scope>NUCLEOTIDE SEQUENCE [LARGE SCALE GENOMIC DNA]</scope>
    <source>
        <strain evidence="3 4">NBRC 100605</strain>
    </source>
</reference>
<evidence type="ECO:0000313" key="3">
    <source>
        <dbReference type="EMBL" id="GAF47601.1"/>
    </source>
</evidence>
<dbReference type="PANTHER" id="PTHR24321">
    <property type="entry name" value="DEHYDROGENASES, SHORT CHAIN"/>
    <property type="match status" value="1"/>
</dbReference>
<dbReference type="PANTHER" id="PTHR24321:SF8">
    <property type="entry name" value="ESTRADIOL 17-BETA-DEHYDROGENASE 8-RELATED"/>
    <property type="match status" value="1"/>
</dbReference>
<evidence type="ECO:0000256" key="1">
    <source>
        <dbReference type="ARBA" id="ARBA00006484"/>
    </source>
</evidence>
<name>X0Q9L6_RHOWR</name>
<dbReference type="AlphaFoldDB" id="X0Q9L6"/>
<keyword evidence="2" id="KW-0560">Oxidoreductase</keyword>
<dbReference type="PROSITE" id="PS00061">
    <property type="entry name" value="ADH_SHORT"/>
    <property type="match status" value="1"/>
</dbReference>
<dbReference type="Pfam" id="PF13561">
    <property type="entry name" value="adh_short_C2"/>
    <property type="match status" value="1"/>
</dbReference>
<dbReference type="CDD" id="cd05233">
    <property type="entry name" value="SDR_c"/>
    <property type="match status" value="1"/>
</dbReference>
<accession>X0Q9L6</accession>
<dbReference type="OrthoDB" id="7064009at2"/>
<dbReference type="Proteomes" id="UP000019491">
    <property type="component" value="Unassembled WGS sequence"/>
</dbReference>
<dbReference type="EMBL" id="BAWF01000043">
    <property type="protein sequence ID" value="GAF47601.1"/>
    <property type="molecule type" value="Genomic_DNA"/>
</dbReference>
<dbReference type="GO" id="GO:0016491">
    <property type="term" value="F:oxidoreductase activity"/>
    <property type="evidence" value="ECO:0007669"/>
    <property type="project" value="UniProtKB-KW"/>
</dbReference>
<gene>
    <name evidence="3" type="ORF">RW1_043_00360</name>
</gene>
<dbReference type="InterPro" id="IPR036291">
    <property type="entry name" value="NAD(P)-bd_dom_sf"/>
</dbReference>
<dbReference type="PRINTS" id="PR00081">
    <property type="entry name" value="GDHRDH"/>
</dbReference>
<keyword evidence="4" id="KW-1185">Reference proteome</keyword>
<dbReference type="InterPro" id="IPR002347">
    <property type="entry name" value="SDR_fam"/>
</dbReference>
<dbReference type="SUPFAM" id="SSF51735">
    <property type="entry name" value="NAD(P)-binding Rossmann-fold domains"/>
    <property type="match status" value="1"/>
</dbReference>